<evidence type="ECO:0000256" key="2">
    <source>
        <dbReference type="ARBA" id="ARBA00022737"/>
    </source>
</evidence>
<dbReference type="Gene3D" id="2.130.10.10">
    <property type="entry name" value="YVTN repeat-like/Quinoprotein amine dehydrogenase"/>
    <property type="match status" value="2"/>
</dbReference>
<dbReference type="InterPro" id="IPR015943">
    <property type="entry name" value="WD40/YVTN_repeat-like_dom_sf"/>
</dbReference>
<dbReference type="PROSITE" id="PS50082">
    <property type="entry name" value="WD_REPEATS_2"/>
    <property type="match status" value="1"/>
</dbReference>
<evidence type="ECO:0000256" key="1">
    <source>
        <dbReference type="ARBA" id="ARBA00022574"/>
    </source>
</evidence>
<feature type="repeat" description="WD" evidence="3">
    <location>
        <begin position="335"/>
        <end position="376"/>
    </location>
</feature>
<dbReference type="AlphaFoldDB" id="A0AAD3NUN0"/>
<name>A0AAD3NUN0_CRYJA</name>
<dbReference type="EMBL" id="BSEH01000700">
    <property type="protein sequence ID" value="GLJ59115.1"/>
    <property type="molecule type" value="Genomic_DNA"/>
</dbReference>
<feature type="compositionally biased region" description="Low complexity" evidence="4">
    <location>
        <begin position="623"/>
        <end position="645"/>
    </location>
</feature>
<dbReference type="InterPro" id="IPR051362">
    <property type="entry name" value="WD_repeat_creC_regulators"/>
</dbReference>
<feature type="compositionally biased region" description="Polar residues" evidence="4">
    <location>
        <begin position="471"/>
        <end position="486"/>
    </location>
</feature>
<dbReference type="Pfam" id="PF00400">
    <property type="entry name" value="WD40"/>
    <property type="match status" value="2"/>
</dbReference>
<comment type="caution">
    <text evidence="5">The sequence shown here is derived from an EMBL/GenBank/DDBJ whole genome shotgun (WGS) entry which is preliminary data.</text>
</comment>
<evidence type="ECO:0000313" key="5">
    <source>
        <dbReference type="EMBL" id="GLJ59115.1"/>
    </source>
</evidence>
<evidence type="ECO:0000256" key="4">
    <source>
        <dbReference type="SAM" id="MobiDB-lite"/>
    </source>
</evidence>
<feature type="compositionally biased region" description="Low complexity" evidence="4">
    <location>
        <begin position="84"/>
        <end position="95"/>
    </location>
</feature>
<feature type="compositionally biased region" description="Polar residues" evidence="4">
    <location>
        <begin position="454"/>
        <end position="464"/>
    </location>
</feature>
<reference evidence="5" key="1">
    <citation type="submission" date="2022-12" db="EMBL/GenBank/DDBJ databases">
        <title>Chromosome-Level Genome Assembly of Japanese Cedar (Cryptomeriajaponica D. Don).</title>
        <authorList>
            <person name="Fujino T."/>
            <person name="Yamaguchi K."/>
            <person name="Yokoyama T."/>
            <person name="Hamanaka T."/>
            <person name="Harazono Y."/>
            <person name="Kamada H."/>
            <person name="Kobayashi W."/>
            <person name="Ujino-Ihara T."/>
            <person name="Uchiyama K."/>
            <person name="Matsumoto A."/>
            <person name="Izuno A."/>
            <person name="Tsumura Y."/>
            <person name="Toyoda A."/>
            <person name="Shigenobu S."/>
            <person name="Moriguchi Y."/>
            <person name="Ueno S."/>
            <person name="Kasahara M."/>
        </authorList>
    </citation>
    <scope>NUCLEOTIDE SEQUENCE</scope>
</reference>
<evidence type="ECO:0000256" key="3">
    <source>
        <dbReference type="PROSITE-ProRule" id="PRU00221"/>
    </source>
</evidence>
<accession>A0AAD3NUN0</accession>
<dbReference type="PANTHER" id="PTHR14107:SF16">
    <property type="entry name" value="AT02583P"/>
    <property type="match status" value="1"/>
</dbReference>
<dbReference type="PANTHER" id="PTHR14107">
    <property type="entry name" value="WD REPEAT PROTEIN"/>
    <property type="match status" value="1"/>
</dbReference>
<feature type="region of interest" description="Disordered" evidence="4">
    <location>
        <begin position="617"/>
        <end position="653"/>
    </location>
</feature>
<feature type="compositionally biased region" description="Polar residues" evidence="4">
    <location>
        <begin position="493"/>
        <end position="502"/>
    </location>
</feature>
<feature type="region of interest" description="Disordered" evidence="4">
    <location>
        <begin position="84"/>
        <end position="107"/>
    </location>
</feature>
<protein>
    <recommendedName>
        <fullName evidence="7">WD repeat-containing protein 20</fullName>
    </recommendedName>
</protein>
<dbReference type="InterPro" id="IPR001680">
    <property type="entry name" value="WD40_rpt"/>
</dbReference>
<feature type="region of interest" description="Disordered" evidence="4">
    <location>
        <begin position="400"/>
        <end position="433"/>
    </location>
</feature>
<gene>
    <name evidence="5" type="ORF">SUGI_1493120</name>
</gene>
<keyword evidence="1 3" id="KW-0853">WD repeat</keyword>
<feature type="compositionally biased region" description="Acidic residues" evidence="4">
    <location>
        <begin position="403"/>
        <end position="432"/>
    </location>
</feature>
<feature type="region of interest" description="Disordered" evidence="4">
    <location>
        <begin position="449"/>
        <end position="502"/>
    </location>
</feature>
<organism evidence="5 6">
    <name type="scientific">Cryptomeria japonica</name>
    <name type="common">Japanese cedar</name>
    <name type="synonym">Cupressus japonica</name>
    <dbReference type="NCBI Taxonomy" id="3369"/>
    <lineage>
        <taxon>Eukaryota</taxon>
        <taxon>Viridiplantae</taxon>
        <taxon>Streptophyta</taxon>
        <taxon>Embryophyta</taxon>
        <taxon>Tracheophyta</taxon>
        <taxon>Spermatophyta</taxon>
        <taxon>Pinopsida</taxon>
        <taxon>Pinidae</taxon>
        <taxon>Conifers II</taxon>
        <taxon>Cupressales</taxon>
        <taxon>Cupressaceae</taxon>
        <taxon>Cryptomeria</taxon>
    </lineage>
</organism>
<dbReference type="SMART" id="SM00320">
    <property type="entry name" value="WD40"/>
    <property type="match status" value="4"/>
</dbReference>
<dbReference type="SUPFAM" id="SSF50978">
    <property type="entry name" value="WD40 repeat-like"/>
    <property type="match status" value="1"/>
</dbReference>
<keyword evidence="6" id="KW-1185">Reference proteome</keyword>
<evidence type="ECO:0008006" key="7">
    <source>
        <dbReference type="Google" id="ProtNLM"/>
    </source>
</evidence>
<dbReference type="Proteomes" id="UP001234787">
    <property type="component" value="Unassembled WGS sequence"/>
</dbReference>
<dbReference type="PROSITE" id="PS50294">
    <property type="entry name" value="WD_REPEATS_REGION"/>
    <property type="match status" value="1"/>
</dbReference>
<sequence length="734" mass="81285">MQLQSDKSHRLEEIKTQFRAREGYYRLMNSPDYSQRSQRAMGFSTGTTNSNSSTTSNEKTCIKISLVTINEYNNDIVAGLQLPNSNSLKKPSSNSAGPSASRLHRRSRGARDKKICFNVGRELFVYNYDGVRTGPDASNPIYKRSYKGSSPTCHDFNQATATSASIPLLVGFSHGQLQLIDLNGSEDQEACKEFNVDRLIDKTQVTCVKWLPNSSSLFLVAHASGQLYLYKDDLPCGPAAPTYQLYKQSEGVTIYTCKTKTTRNPIYKWSIGVQSLGTNQPNSLGSSGSLHSIENDSCSLNEFAFSPCAKYLACVSQDGFLRVYCYDTMDLVGRARSYYGGLSCVCWSPDGKYVVTGGEDDLITVWSFVERRVVARGIGHRSWVSVVAFDSFYTGYDLKDTDVDNDDEEDEDDKEVDERDLEGEGEDDDEDDIRAYDVTRAHNRVGPLNRINRVANSSDQTKSPSIRGVSFTRNSENSPSVTPRNQVNRRDSSSPASTSYRFGSVGQDTQICLWDLTEDLLKQPRAKLKINSISGATSAVNLTGLSNNMHNNDGELSQNHLNQKLSENISRNDTSDNLGDVTTDLSNPKDNSVSSAVGFLSNKGSGFTKTFSLVGKRDKRNLSQRNSNKNQNSRNNSNILNNNSKRLVDDPNKLMGSPICPRMNEVPLLEPSVCKKIAFERLTSLIFCKGGFITSCQAGYVFSWARPSRRSLRISPGQSNEELRVIDVGTSSVV</sequence>
<dbReference type="InterPro" id="IPR036322">
    <property type="entry name" value="WD40_repeat_dom_sf"/>
</dbReference>
<keyword evidence="2" id="KW-0677">Repeat</keyword>
<feature type="region of interest" description="Disordered" evidence="4">
    <location>
        <begin position="569"/>
        <end position="589"/>
    </location>
</feature>
<evidence type="ECO:0000313" key="6">
    <source>
        <dbReference type="Proteomes" id="UP001234787"/>
    </source>
</evidence>
<proteinExistence type="predicted"/>